<dbReference type="Proteomes" id="UP000800235">
    <property type="component" value="Unassembled WGS sequence"/>
</dbReference>
<dbReference type="Pfam" id="PF00107">
    <property type="entry name" value="ADH_zinc_N"/>
    <property type="match status" value="1"/>
</dbReference>
<dbReference type="PANTHER" id="PTHR45348">
    <property type="entry name" value="HYPOTHETICAL OXIDOREDUCTASE (EUROFUNG)"/>
    <property type="match status" value="1"/>
</dbReference>
<feature type="domain" description="Enoyl reductase (ER)" evidence="4">
    <location>
        <begin position="15"/>
        <end position="340"/>
    </location>
</feature>
<dbReference type="SUPFAM" id="SSF51735">
    <property type="entry name" value="NAD(P)-binding Rossmann-fold domains"/>
    <property type="match status" value="1"/>
</dbReference>
<keyword evidence="3" id="KW-0560">Oxidoreductase</keyword>
<dbReference type="InterPro" id="IPR011032">
    <property type="entry name" value="GroES-like_sf"/>
</dbReference>
<evidence type="ECO:0000256" key="1">
    <source>
        <dbReference type="ARBA" id="ARBA00008072"/>
    </source>
</evidence>
<comment type="subunit">
    <text evidence="2">Monomer.</text>
</comment>
<dbReference type="InterPro" id="IPR020843">
    <property type="entry name" value="ER"/>
</dbReference>
<dbReference type="SMART" id="SM00829">
    <property type="entry name" value="PKS_ER"/>
    <property type="match status" value="1"/>
</dbReference>
<dbReference type="Gene3D" id="3.40.50.720">
    <property type="entry name" value="NAD(P)-binding Rossmann-like Domain"/>
    <property type="match status" value="1"/>
</dbReference>
<organism evidence="5 6">
    <name type="scientific">Tothia fuscella</name>
    <dbReference type="NCBI Taxonomy" id="1048955"/>
    <lineage>
        <taxon>Eukaryota</taxon>
        <taxon>Fungi</taxon>
        <taxon>Dikarya</taxon>
        <taxon>Ascomycota</taxon>
        <taxon>Pezizomycotina</taxon>
        <taxon>Dothideomycetes</taxon>
        <taxon>Pleosporomycetidae</taxon>
        <taxon>Venturiales</taxon>
        <taxon>Cylindrosympodiaceae</taxon>
        <taxon>Tothia</taxon>
    </lineage>
</organism>
<dbReference type="SUPFAM" id="SSF50129">
    <property type="entry name" value="GroES-like"/>
    <property type="match status" value="1"/>
</dbReference>
<protein>
    <submittedName>
        <fullName evidence="5">Oxidoreductase</fullName>
    </submittedName>
</protein>
<dbReference type="EMBL" id="MU007015">
    <property type="protein sequence ID" value="KAF2434883.1"/>
    <property type="molecule type" value="Genomic_DNA"/>
</dbReference>
<dbReference type="PANTHER" id="PTHR45348:SF2">
    <property type="entry name" value="ZINC-TYPE ALCOHOL DEHYDROGENASE-LIKE PROTEIN C2E1P3.01"/>
    <property type="match status" value="1"/>
</dbReference>
<dbReference type="CDD" id="cd08249">
    <property type="entry name" value="enoyl_reductase_like"/>
    <property type="match status" value="1"/>
</dbReference>
<dbReference type="AlphaFoldDB" id="A0A9P4P134"/>
<dbReference type="OrthoDB" id="48317at2759"/>
<dbReference type="Gene3D" id="3.90.180.10">
    <property type="entry name" value="Medium-chain alcohol dehydrogenases, catalytic domain"/>
    <property type="match status" value="1"/>
</dbReference>
<proteinExistence type="inferred from homology"/>
<dbReference type="Pfam" id="PF08240">
    <property type="entry name" value="ADH_N"/>
    <property type="match status" value="1"/>
</dbReference>
<comment type="caution">
    <text evidence="5">The sequence shown here is derived from an EMBL/GenBank/DDBJ whole genome shotgun (WGS) entry which is preliminary data.</text>
</comment>
<gene>
    <name evidence="5" type="ORF">EJ08DRAFT_437082</name>
</gene>
<keyword evidence="6" id="KW-1185">Reference proteome</keyword>
<evidence type="ECO:0000256" key="3">
    <source>
        <dbReference type="ARBA" id="ARBA00023002"/>
    </source>
</evidence>
<evidence type="ECO:0000313" key="6">
    <source>
        <dbReference type="Proteomes" id="UP000800235"/>
    </source>
</evidence>
<reference evidence="5" key="1">
    <citation type="journal article" date="2020" name="Stud. Mycol.">
        <title>101 Dothideomycetes genomes: a test case for predicting lifestyles and emergence of pathogens.</title>
        <authorList>
            <person name="Haridas S."/>
            <person name="Albert R."/>
            <person name="Binder M."/>
            <person name="Bloem J."/>
            <person name="Labutti K."/>
            <person name="Salamov A."/>
            <person name="Andreopoulos B."/>
            <person name="Baker S."/>
            <person name="Barry K."/>
            <person name="Bills G."/>
            <person name="Bluhm B."/>
            <person name="Cannon C."/>
            <person name="Castanera R."/>
            <person name="Culley D."/>
            <person name="Daum C."/>
            <person name="Ezra D."/>
            <person name="Gonzalez J."/>
            <person name="Henrissat B."/>
            <person name="Kuo A."/>
            <person name="Liang C."/>
            <person name="Lipzen A."/>
            <person name="Lutzoni F."/>
            <person name="Magnuson J."/>
            <person name="Mondo S."/>
            <person name="Nolan M."/>
            <person name="Ohm R."/>
            <person name="Pangilinan J."/>
            <person name="Park H.-J."/>
            <person name="Ramirez L."/>
            <person name="Alfaro M."/>
            <person name="Sun H."/>
            <person name="Tritt A."/>
            <person name="Yoshinaga Y."/>
            <person name="Zwiers L.-H."/>
            <person name="Turgeon B."/>
            <person name="Goodwin S."/>
            <person name="Spatafora J."/>
            <person name="Crous P."/>
            <person name="Grigoriev I."/>
        </authorList>
    </citation>
    <scope>NUCLEOTIDE SEQUENCE</scope>
    <source>
        <strain evidence="5">CBS 130266</strain>
    </source>
</reference>
<evidence type="ECO:0000256" key="2">
    <source>
        <dbReference type="ARBA" id="ARBA00011245"/>
    </source>
</evidence>
<accession>A0A9P4P134</accession>
<name>A0A9P4P134_9PEZI</name>
<dbReference type="InterPro" id="IPR036291">
    <property type="entry name" value="NAD(P)-bd_dom_sf"/>
</dbReference>
<evidence type="ECO:0000259" key="4">
    <source>
        <dbReference type="SMART" id="SM00829"/>
    </source>
</evidence>
<sequence length="342" mass="36411">MSNQNQAAWIKKAKATPLEIDTAPYHEPGPNQILIKNGAVAINPVDWKIQNYGFMVQKYPAILGEDIAGEVVGIGAGVTRFKKGDRVISHCLGLATGKPEHAGFQLYSVGFEDMTAHIPSSVSYEDASVLPLAISTAASGLYTKDYLHLPYPTKDHKPLNKVIFVYGASSAVGCAAVQLAVASGLTVIATASKRNTALVESLGATKVLDYTNKNIVEEAVTELKKHGEFVGVYESISEPGTIKICASIVGKMGGGFMACTLEPPKDLPQGVSATWCFAPSIHMKEPEVANAVWGDYIPQALSDGSFQAKPDAIVVGTGLESIQQAFERHKQRVSGAKIVVKI</sequence>
<comment type="similarity">
    <text evidence="1">Belongs to the zinc-containing alcohol dehydrogenase family.</text>
</comment>
<dbReference type="InterPro" id="IPR047122">
    <property type="entry name" value="Trans-enoyl_RdTase-like"/>
</dbReference>
<dbReference type="InterPro" id="IPR013149">
    <property type="entry name" value="ADH-like_C"/>
</dbReference>
<evidence type="ECO:0000313" key="5">
    <source>
        <dbReference type="EMBL" id="KAF2434883.1"/>
    </source>
</evidence>
<dbReference type="GO" id="GO:0016651">
    <property type="term" value="F:oxidoreductase activity, acting on NAD(P)H"/>
    <property type="evidence" value="ECO:0007669"/>
    <property type="project" value="InterPro"/>
</dbReference>
<dbReference type="InterPro" id="IPR013154">
    <property type="entry name" value="ADH-like_N"/>
</dbReference>